<keyword evidence="2" id="KW-1185">Reference proteome</keyword>
<dbReference type="Proteomes" id="UP000828048">
    <property type="component" value="Chromosome 9"/>
</dbReference>
<organism evidence="1 2">
    <name type="scientific">Vaccinium darrowii</name>
    <dbReference type="NCBI Taxonomy" id="229202"/>
    <lineage>
        <taxon>Eukaryota</taxon>
        <taxon>Viridiplantae</taxon>
        <taxon>Streptophyta</taxon>
        <taxon>Embryophyta</taxon>
        <taxon>Tracheophyta</taxon>
        <taxon>Spermatophyta</taxon>
        <taxon>Magnoliopsida</taxon>
        <taxon>eudicotyledons</taxon>
        <taxon>Gunneridae</taxon>
        <taxon>Pentapetalae</taxon>
        <taxon>asterids</taxon>
        <taxon>Ericales</taxon>
        <taxon>Ericaceae</taxon>
        <taxon>Vaccinioideae</taxon>
        <taxon>Vaccinieae</taxon>
        <taxon>Vaccinium</taxon>
    </lineage>
</organism>
<name>A0ACB7ZNL6_9ERIC</name>
<gene>
    <name evidence="1" type="ORF">Vadar_034150</name>
</gene>
<reference evidence="1 2" key="1">
    <citation type="journal article" date="2021" name="Hortic Res">
        <title>High-quality reference genome and annotation aids understanding of berry development for evergreen blueberry (Vaccinium darrowii).</title>
        <authorList>
            <person name="Yu J."/>
            <person name="Hulse-Kemp A.M."/>
            <person name="Babiker E."/>
            <person name="Staton M."/>
        </authorList>
    </citation>
    <scope>NUCLEOTIDE SEQUENCE [LARGE SCALE GENOMIC DNA]</scope>
    <source>
        <strain evidence="2">cv. NJ 8807/NJ 8810</strain>
        <tissue evidence="1">Young leaf</tissue>
    </source>
</reference>
<comment type="caution">
    <text evidence="1">The sequence shown here is derived from an EMBL/GenBank/DDBJ whole genome shotgun (WGS) entry which is preliminary data.</text>
</comment>
<evidence type="ECO:0000313" key="1">
    <source>
        <dbReference type="EMBL" id="KAH7867487.1"/>
    </source>
</evidence>
<evidence type="ECO:0000313" key="2">
    <source>
        <dbReference type="Proteomes" id="UP000828048"/>
    </source>
</evidence>
<dbReference type="EMBL" id="CM037159">
    <property type="protein sequence ID" value="KAH7867487.1"/>
    <property type="molecule type" value="Genomic_DNA"/>
</dbReference>
<protein>
    <submittedName>
        <fullName evidence="1">Uncharacterized protein</fullName>
    </submittedName>
</protein>
<proteinExistence type="predicted"/>
<accession>A0ACB7ZNL6</accession>
<sequence length="89" mass="9723">MLKQQGYTVKDSKVGLGYTAPTPARIFIKKSSNNHITAEEVDSSTSPKIFVFDRLSAPKSRASVFDRLAPPNEVASPSNTRKSIQSRLG</sequence>